<evidence type="ECO:0000259" key="3">
    <source>
        <dbReference type="PROSITE" id="PS50977"/>
    </source>
</evidence>
<dbReference type="InterPro" id="IPR001647">
    <property type="entry name" value="HTH_TetR"/>
</dbReference>
<keyword evidence="1 2" id="KW-0238">DNA-binding</keyword>
<reference evidence="4" key="1">
    <citation type="submission" date="2020-12" db="EMBL/GenBank/DDBJ databases">
        <title>Leucobacter sp. CAS2, isolated from Chromium sludge.</title>
        <authorList>
            <person name="Xu Z."/>
        </authorList>
    </citation>
    <scope>NUCLEOTIDE SEQUENCE</scope>
    <source>
        <strain evidence="4">CSA2</strain>
    </source>
</reference>
<dbReference type="EMBL" id="JAEHOI010000011">
    <property type="protein sequence ID" value="MBK0422673.1"/>
    <property type="molecule type" value="Genomic_DNA"/>
</dbReference>
<evidence type="ECO:0000313" key="5">
    <source>
        <dbReference type="Proteomes" id="UP000618733"/>
    </source>
</evidence>
<dbReference type="SUPFAM" id="SSF46689">
    <property type="entry name" value="Homeodomain-like"/>
    <property type="match status" value="1"/>
</dbReference>
<evidence type="ECO:0000313" key="4">
    <source>
        <dbReference type="EMBL" id="MBK0422673.1"/>
    </source>
</evidence>
<dbReference type="Pfam" id="PF14278">
    <property type="entry name" value="TetR_C_8"/>
    <property type="match status" value="1"/>
</dbReference>
<comment type="caution">
    <text evidence="4">The sequence shown here is derived from an EMBL/GenBank/DDBJ whole genome shotgun (WGS) entry which is preliminary data.</text>
</comment>
<dbReference type="GO" id="GO:0003677">
    <property type="term" value="F:DNA binding"/>
    <property type="evidence" value="ECO:0007669"/>
    <property type="project" value="UniProtKB-UniRule"/>
</dbReference>
<evidence type="ECO:0000256" key="1">
    <source>
        <dbReference type="ARBA" id="ARBA00023125"/>
    </source>
</evidence>
<dbReference type="RefSeq" id="WP_200132870.1">
    <property type="nucleotide sequence ID" value="NZ_JAEHOI010000011.1"/>
</dbReference>
<gene>
    <name evidence="4" type="ORF">JD292_11380</name>
</gene>
<dbReference type="InterPro" id="IPR009057">
    <property type="entry name" value="Homeodomain-like_sf"/>
</dbReference>
<sequence length="222" mass="24776">MTDARIVRTRAALHGAVLELAAQKPITEISVSELAQLAGINRVTFYKHFAAPADVLSSALSRELDPALDNFIARTERHEDDPVLLFLSGVDMILDHVERRRAVYEISISSQHDGTISNLLADHFTVTLTRFLENRMKSAPPTPEIELPMAARYFAHGLCGAVRAWVTSNCESRESFLRSLLALVPDWWFPEHENRDLSTADLLDLELPLLDGPLAEIPRAGR</sequence>
<dbReference type="AlphaFoldDB" id="A0A934UYJ8"/>
<protein>
    <submittedName>
        <fullName evidence="4">TetR/AcrR family transcriptional regulator C-terminal domain-containing protein</fullName>
    </submittedName>
</protein>
<dbReference type="PROSITE" id="PS50977">
    <property type="entry name" value="HTH_TETR_2"/>
    <property type="match status" value="1"/>
</dbReference>
<name>A0A934UYJ8_9MICO</name>
<dbReference type="Gene3D" id="1.10.357.10">
    <property type="entry name" value="Tetracycline Repressor, domain 2"/>
    <property type="match status" value="1"/>
</dbReference>
<evidence type="ECO:0000256" key="2">
    <source>
        <dbReference type="PROSITE-ProRule" id="PRU00335"/>
    </source>
</evidence>
<dbReference type="PANTHER" id="PTHR43479:SF7">
    <property type="entry name" value="TETR-FAMILY TRANSCRIPTIONAL REGULATOR"/>
    <property type="match status" value="1"/>
</dbReference>
<accession>A0A934UYJ8</accession>
<dbReference type="InterPro" id="IPR050624">
    <property type="entry name" value="HTH-type_Tx_Regulator"/>
</dbReference>
<dbReference type="InterPro" id="IPR039532">
    <property type="entry name" value="TetR_C_Firmicutes"/>
</dbReference>
<organism evidence="4 5">
    <name type="scientific">Leucobacter edaphi</name>
    <dbReference type="NCBI Taxonomy" id="2796472"/>
    <lineage>
        <taxon>Bacteria</taxon>
        <taxon>Bacillati</taxon>
        <taxon>Actinomycetota</taxon>
        <taxon>Actinomycetes</taxon>
        <taxon>Micrococcales</taxon>
        <taxon>Microbacteriaceae</taxon>
        <taxon>Leucobacter</taxon>
    </lineage>
</organism>
<feature type="domain" description="HTH tetR-type" evidence="3">
    <location>
        <begin position="7"/>
        <end position="67"/>
    </location>
</feature>
<feature type="DNA-binding region" description="H-T-H motif" evidence="2">
    <location>
        <begin position="30"/>
        <end position="49"/>
    </location>
</feature>
<proteinExistence type="predicted"/>
<keyword evidence="5" id="KW-1185">Reference proteome</keyword>
<dbReference type="PANTHER" id="PTHR43479">
    <property type="entry name" value="ACREF/ENVCD OPERON REPRESSOR-RELATED"/>
    <property type="match status" value="1"/>
</dbReference>
<dbReference type="Proteomes" id="UP000618733">
    <property type="component" value="Unassembled WGS sequence"/>
</dbReference>